<evidence type="ECO:0000256" key="7">
    <source>
        <dbReference type="SAM" id="SignalP"/>
    </source>
</evidence>
<dbReference type="SUPFAM" id="SSF53474">
    <property type="entry name" value="alpha/beta-Hydrolases"/>
    <property type="match status" value="1"/>
</dbReference>
<accession>A0AAN6PR46</accession>
<evidence type="ECO:0000256" key="4">
    <source>
        <dbReference type="ARBA" id="ARBA00022729"/>
    </source>
</evidence>
<dbReference type="GO" id="GO:0006508">
    <property type="term" value="P:proteolysis"/>
    <property type="evidence" value="ECO:0007669"/>
    <property type="project" value="UniProtKB-KW"/>
</dbReference>
<protein>
    <submittedName>
        <fullName evidence="8">Alpha/beta-hydrolase</fullName>
    </submittedName>
</protein>
<evidence type="ECO:0000256" key="3">
    <source>
        <dbReference type="ARBA" id="ARBA00022670"/>
    </source>
</evidence>
<evidence type="ECO:0000313" key="8">
    <source>
        <dbReference type="EMBL" id="KAK4096183.1"/>
    </source>
</evidence>
<organism evidence="8 9">
    <name type="scientific">Parathielavia hyrcaniae</name>
    <dbReference type="NCBI Taxonomy" id="113614"/>
    <lineage>
        <taxon>Eukaryota</taxon>
        <taxon>Fungi</taxon>
        <taxon>Dikarya</taxon>
        <taxon>Ascomycota</taxon>
        <taxon>Pezizomycotina</taxon>
        <taxon>Sordariomycetes</taxon>
        <taxon>Sordariomycetidae</taxon>
        <taxon>Sordariales</taxon>
        <taxon>Chaetomiaceae</taxon>
        <taxon>Parathielavia</taxon>
    </lineage>
</organism>
<dbReference type="PROSITE" id="PS00560">
    <property type="entry name" value="CARBOXYPEPT_SER_HIS"/>
    <property type="match status" value="1"/>
</dbReference>
<dbReference type="AlphaFoldDB" id="A0AAN6PR46"/>
<dbReference type="Gene3D" id="3.40.50.1820">
    <property type="entry name" value="alpha/beta hydrolase"/>
    <property type="match status" value="1"/>
</dbReference>
<dbReference type="PANTHER" id="PTHR11802">
    <property type="entry name" value="SERINE PROTEASE FAMILY S10 SERINE CARBOXYPEPTIDASE"/>
    <property type="match status" value="1"/>
</dbReference>
<keyword evidence="5" id="KW-0378">Hydrolase</keyword>
<dbReference type="EMBL" id="MU863732">
    <property type="protein sequence ID" value="KAK4096183.1"/>
    <property type="molecule type" value="Genomic_DNA"/>
</dbReference>
<feature type="chain" id="PRO_5043024479" evidence="7">
    <location>
        <begin position="20"/>
        <end position="607"/>
    </location>
</feature>
<feature type="signal peptide" evidence="7">
    <location>
        <begin position="1"/>
        <end position="19"/>
    </location>
</feature>
<dbReference type="Pfam" id="PF00450">
    <property type="entry name" value="Peptidase_S10"/>
    <property type="match status" value="1"/>
</dbReference>
<evidence type="ECO:0000313" key="9">
    <source>
        <dbReference type="Proteomes" id="UP001305647"/>
    </source>
</evidence>
<dbReference type="GO" id="GO:0000324">
    <property type="term" value="C:fungal-type vacuole"/>
    <property type="evidence" value="ECO:0007669"/>
    <property type="project" value="TreeGrafter"/>
</dbReference>
<dbReference type="PRINTS" id="PR00724">
    <property type="entry name" value="CRBOXYPTASEC"/>
</dbReference>
<dbReference type="Proteomes" id="UP001305647">
    <property type="component" value="Unassembled WGS sequence"/>
</dbReference>
<evidence type="ECO:0000256" key="2">
    <source>
        <dbReference type="ARBA" id="ARBA00022645"/>
    </source>
</evidence>
<evidence type="ECO:0000256" key="5">
    <source>
        <dbReference type="ARBA" id="ARBA00022801"/>
    </source>
</evidence>
<sequence>MLSLQVLFGLLACATLGSSQDSQHEGLQKARSLFDPRVSLSFKRTHSCETTPGVKSYSGYVNLPANPAEGRPYNIHSFFWFFEARKNPEHAPLSLWLQGGPGAGSMPYAVGGNGPCSVTRNSRDTVLNPWSWNNEVNMLYLDQPVQTGFSYNTLINGTVDETQIPPMVTPLLPSSPAPELNSTFLLGVFASQDSQATANTTANAALAAWHFMQIWTQQFPKYKPRNRKLSIWTQSYGGHYGPTFANFFTEQTRKIEAGTLPPDTVPLRVDTVGIVNGCVDILTQLPSYAQMAHNNTYGIQIIDQNEYEAALARFPECERRVQACRSLARSQDPAELGHVEAVNAACSGAYYYCYGTMGHILESRGRNVYDIVQTMPESFPTRYAGGYFNSKEVQLELGVPLNMSGIALTVWNAFMQTGDFVLGNNIPYLGSLLDEGVKVALVYGDRDFQCSWYGGEQVSLAIESRASERFWRAGYATIRTNSTYVGGYVRQHGNLSFARVFDAGHEAPWYQPETTYRIFMRVMFDRDVATGRVSTAWPRGHRYATDGPASVANVTNAVPAQREPECYLWAIFLTCTQTQTEMLRNGTAIVKDYIMIGYHKADGGIHY</sequence>
<dbReference type="InterPro" id="IPR029058">
    <property type="entry name" value="AB_hydrolase_fold"/>
</dbReference>
<comment type="caution">
    <text evidence="8">The sequence shown here is derived from an EMBL/GenBank/DDBJ whole genome shotgun (WGS) entry which is preliminary data.</text>
</comment>
<keyword evidence="4 7" id="KW-0732">Signal</keyword>
<dbReference type="InterPro" id="IPR033124">
    <property type="entry name" value="Ser_caboxypep_his_AS"/>
</dbReference>
<dbReference type="InterPro" id="IPR001563">
    <property type="entry name" value="Peptidase_S10"/>
</dbReference>
<dbReference type="PANTHER" id="PTHR11802:SF189">
    <property type="entry name" value="CARBOXYPEPTIDASE"/>
    <property type="match status" value="1"/>
</dbReference>
<reference evidence="8" key="2">
    <citation type="submission" date="2023-05" db="EMBL/GenBank/DDBJ databases">
        <authorList>
            <consortium name="Lawrence Berkeley National Laboratory"/>
            <person name="Steindorff A."/>
            <person name="Hensen N."/>
            <person name="Bonometti L."/>
            <person name="Westerberg I."/>
            <person name="Brannstrom I.O."/>
            <person name="Guillou S."/>
            <person name="Cros-Aarteil S."/>
            <person name="Calhoun S."/>
            <person name="Haridas S."/>
            <person name="Kuo A."/>
            <person name="Mondo S."/>
            <person name="Pangilinan J."/>
            <person name="Riley R."/>
            <person name="Labutti K."/>
            <person name="Andreopoulos B."/>
            <person name="Lipzen A."/>
            <person name="Chen C."/>
            <person name="Yanf M."/>
            <person name="Daum C."/>
            <person name="Ng V."/>
            <person name="Clum A."/>
            <person name="Ohm R."/>
            <person name="Martin F."/>
            <person name="Silar P."/>
            <person name="Natvig D."/>
            <person name="Lalanne C."/>
            <person name="Gautier V."/>
            <person name="Ament-Velasquez S.L."/>
            <person name="Kruys A."/>
            <person name="Hutchinson M.I."/>
            <person name="Powell A.J."/>
            <person name="Barry K."/>
            <person name="Miller A.N."/>
            <person name="Grigoriev I.V."/>
            <person name="Debuchy R."/>
            <person name="Gladieux P."/>
            <person name="Thoren M.H."/>
            <person name="Johannesson H."/>
        </authorList>
    </citation>
    <scope>NUCLEOTIDE SEQUENCE</scope>
    <source>
        <strain evidence="8">CBS 757.83</strain>
    </source>
</reference>
<reference evidence="8" key="1">
    <citation type="journal article" date="2023" name="Mol. Phylogenet. Evol.">
        <title>Genome-scale phylogeny and comparative genomics of the fungal order Sordariales.</title>
        <authorList>
            <person name="Hensen N."/>
            <person name="Bonometti L."/>
            <person name="Westerberg I."/>
            <person name="Brannstrom I.O."/>
            <person name="Guillou S."/>
            <person name="Cros-Aarteil S."/>
            <person name="Calhoun S."/>
            <person name="Haridas S."/>
            <person name="Kuo A."/>
            <person name="Mondo S."/>
            <person name="Pangilinan J."/>
            <person name="Riley R."/>
            <person name="LaButti K."/>
            <person name="Andreopoulos B."/>
            <person name="Lipzen A."/>
            <person name="Chen C."/>
            <person name="Yan M."/>
            <person name="Daum C."/>
            <person name="Ng V."/>
            <person name="Clum A."/>
            <person name="Steindorff A."/>
            <person name="Ohm R.A."/>
            <person name="Martin F."/>
            <person name="Silar P."/>
            <person name="Natvig D.O."/>
            <person name="Lalanne C."/>
            <person name="Gautier V."/>
            <person name="Ament-Velasquez S.L."/>
            <person name="Kruys A."/>
            <person name="Hutchinson M.I."/>
            <person name="Powell A.J."/>
            <person name="Barry K."/>
            <person name="Miller A.N."/>
            <person name="Grigoriev I.V."/>
            <person name="Debuchy R."/>
            <person name="Gladieux P."/>
            <person name="Hiltunen Thoren M."/>
            <person name="Johannesson H."/>
        </authorList>
    </citation>
    <scope>NUCLEOTIDE SEQUENCE</scope>
    <source>
        <strain evidence="8">CBS 757.83</strain>
    </source>
</reference>
<name>A0AAN6PR46_9PEZI</name>
<keyword evidence="2" id="KW-0121">Carboxypeptidase</keyword>
<dbReference type="GO" id="GO:0004185">
    <property type="term" value="F:serine-type carboxypeptidase activity"/>
    <property type="evidence" value="ECO:0007669"/>
    <property type="project" value="InterPro"/>
</dbReference>
<evidence type="ECO:0000256" key="1">
    <source>
        <dbReference type="ARBA" id="ARBA00009431"/>
    </source>
</evidence>
<comment type="similarity">
    <text evidence="1">Belongs to the peptidase S10 family.</text>
</comment>
<keyword evidence="6" id="KW-0325">Glycoprotein</keyword>
<keyword evidence="9" id="KW-1185">Reference proteome</keyword>
<evidence type="ECO:0000256" key="6">
    <source>
        <dbReference type="ARBA" id="ARBA00023180"/>
    </source>
</evidence>
<gene>
    <name evidence="8" type="ORF">N658DRAFT_569993</name>
</gene>
<keyword evidence="3" id="KW-0645">Protease</keyword>
<proteinExistence type="inferred from homology"/>